<dbReference type="SUPFAM" id="SSF53756">
    <property type="entry name" value="UDP-Glycosyltransferase/glycogen phosphorylase"/>
    <property type="match status" value="1"/>
</dbReference>
<dbReference type="PANTHER" id="PTHR48050:SF13">
    <property type="entry name" value="STEROL 3-BETA-GLUCOSYLTRANSFERASE UGT80A2"/>
    <property type="match status" value="1"/>
</dbReference>
<dbReference type="OrthoDB" id="9805366at2"/>
<dbReference type="Pfam" id="PF03033">
    <property type="entry name" value="Glyco_transf_28"/>
    <property type="match status" value="1"/>
</dbReference>
<dbReference type="RefSeq" id="WP_115939259.1">
    <property type="nucleotide sequence ID" value="NZ_QRDW01000016.1"/>
</dbReference>
<proteinExistence type="predicted"/>
<dbReference type="AlphaFoldDB" id="A0A3D9H3Z1"/>
<dbReference type="GO" id="GO:0008194">
    <property type="term" value="F:UDP-glycosyltransferase activity"/>
    <property type="evidence" value="ECO:0007669"/>
    <property type="project" value="InterPro"/>
</dbReference>
<dbReference type="InterPro" id="IPR002213">
    <property type="entry name" value="UDP_glucos_trans"/>
</dbReference>
<accession>A0A3D9H3Z1</accession>
<gene>
    <name evidence="3" type="ORF">DFP90_11641</name>
</gene>
<dbReference type="InterPro" id="IPR004276">
    <property type="entry name" value="GlycoTrans_28_N"/>
</dbReference>
<dbReference type="GO" id="GO:0033072">
    <property type="term" value="P:vancomycin biosynthetic process"/>
    <property type="evidence" value="ECO:0007669"/>
    <property type="project" value="UniProtKB-ARBA"/>
</dbReference>
<dbReference type="CDD" id="cd03784">
    <property type="entry name" value="GT1_Gtf-like"/>
    <property type="match status" value="1"/>
</dbReference>
<dbReference type="PANTHER" id="PTHR48050">
    <property type="entry name" value="STEROL 3-BETA-GLUCOSYLTRANSFERASE"/>
    <property type="match status" value="1"/>
</dbReference>
<evidence type="ECO:0000313" key="3">
    <source>
        <dbReference type="EMBL" id="RED44200.1"/>
    </source>
</evidence>
<sequence length="420" mass="45249">MGGQADFPILLSCVGTMGDLMPVLATGKLMASAGHPVEIMANEVFRDHIERSGIGFHPIGDKPAFDAFVGGAAWRDKDSGWAAFLREGILPCVAPAAHYVETFAARHGRRCLIVPNNYSYGARWAARAARLPLLNLAIQPGMLRGLNPAQACGIDLLPGEKASYWRSMRAAESYLYKIYGKQGTGSTTGLAHLFREAEPCDPDENYLALFPEWFECPSPDWPDNFQQTGFPLIDTGVVEPLSDDVEAFLAAGADPVGLFCGSFMQEATLFFERGLEACRAAGKRSLIISRYPEDLPSSLPDDCLVVSQAPFGQLLPRLSALIHHGGIGTVAQGMAAGLPQLIMPLRFEQPDNADGIVRLGGGRVVPLGDSADVGTIFKDFLAQDGLSETCEKLSASMRLENPFNSTIKIMHRVATAHDIG</sequence>
<feature type="domain" description="Erythromycin biosynthesis protein CIII-like C-terminal" evidence="2">
    <location>
        <begin position="297"/>
        <end position="397"/>
    </location>
</feature>
<evidence type="ECO:0000259" key="1">
    <source>
        <dbReference type="Pfam" id="PF03033"/>
    </source>
</evidence>
<dbReference type="GO" id="GO:0005975">
    <property type="term" value="P:carbohydrate metabolic process"/>
    <property type="evidence" value="ECO:0007669"/>
    <property type="project" value="InterPro"/>
</dbReference>
<organism evidence="3 4">
    <name type="scientific">Aestuariispira insulae</name>
    <dbReference type="NCBI Taxonomy" id="1461337"/>
    <lineage>
        <taxon>Bacteria</taxon>
        <taxon>Pseudomonadati</taxon>
        <taxon>Pseudomonadota</taxon>
        <taxon>Alphaproteobacteria</taxon>
        <taxon>Rhodospirillales</taxon>
        <taxon>Kiloniellaceae</taxon>
        <taxon>Aestuariispira</taxon>
    </lineage>
</organism>
<protein>
    <submittedName>
        <fullName evidence="3">UDP:flavonoid glycosyltransferase YjiC (YdhE family)</fullName>
    </submittedName>
</protein>
<keyword evidence="4" id="KW-1185">Reference proteome</keyword>
<comment type="caution">
    <text evidence="3">The sequence shown here is derived from an EMBL/GenBank/DDBJ whole genome shotgun (WGS) entry which is preliminary data.</text>
</comment>
<dbReference type="GO" id="GO:0016758">
    <property type="term" value="F:hexosyltransferase activity"/>
    <property type="evidence" value="ECO:0007669"/>
    <property type="project" value="InterPro"/>
</dbReference>
<dbReference type="Pfam" id="PF06722">
    <property type="entry name" value="EryCIII-like_C"/>
    <property type="match status" value="1"/>
</dbReference>
<dbReference type="Proteomes" id="UP000256845">
    <property type="component" value="Unassembled WGS sequence"/>
</dbReference>
<reference evidence="3 4" key="1">
    <citation type="submission" date="2018-07" db="EMBL/GenBank/DDBJ databases">
        <title>Genomic Encyclopedia of Type Strains, Phase III (KMG-III): the genomes of soil and plant-associated and newly described type strains.</title>
        <authorList>
            <person name="Whitman W."/>
        </authorList>
    </citation>
    <scope>NUCLEOTIDE SEQUENCE [LARGE SCALE GENOMIC DNA]</scope>
    <source>
        <strain evidence="3 4">CECT 8488</strain>
    </source>
</reference>
<dbReference type="InterPro" id="IPR010610">
    <property type="entry name" value="EryCIII-like_C"/>
</dbReference>
<feature type="domain" description="Glycosyltransferase family 28 N-terminal" evidence="1">
    <location>
        <begin position="9"/>
        <end position="62"/>
    </location>
</feature>
<evidence type="ECO:0000259" key="2">
    <source>
        <dbReference type="Pfam" id="PF06722"/>
    </source>
</evidence>
<dbReference type="InterPro" id="IPR050426">
    <property type="entry name" value="Glycosyltransferase_28"/>
</dbReference>
<dbReference type="EMBL" id="QRDW01000016">
    <property type="protein sequence ID" value="RED44200.1"/>
    <property type="molecule type" value="Genomic_DNA"/>
</dbReference>
<name>A0A3D9H3Z1_9PROT</name>
<keyword evidence="3" id="KW-0808">Transferase</keyword>
<evidence type="ECO:0000313" key="4">
    <source>
        <dbReference type="Proteomes" id="UP000256845"/>
    </source>
</evidence>
<dbReference type="Gene3D" id="3.40.50.2000">
    <property type="entry name" value="Glycogen Phosphorylase B"/>
    <property type="match status" value="2"/>
</dbReference>